<dbReference type="InterPro" id="IPR024078">
    <property type="entry name" value="LmbE-like_dom_sf"/>
</dbReference>
<dbReference type="Proteomes" id="UP000708298">
    <property type="component" value="Unassembled WGS sequence"/>
</dbReference>
<keyword evidence="2" id="KW-1185">Reference proteome</keyword>
<dbReference type="RefSeq" id="WP_227321087.1">
    <property type="nucleotide sequence ID" value="NZ_JAESVB010000003.1"/>
</dbReference>
<reference evidence="1" key="1">
    <citation type="journal article" date="2021" name="Microorganisms">
        <title>Acidisoma silvae sp. nov. and Acidisomacellulosilytica sp. nov., Two Acidophilic Bacteria Isolated from Decaying Wood, Hydrolyzing Cellulose and Producing Poly-3-hydroxybutyrate.</title>
        <authorList>
            <person name="Mieszkin S."/>
            <person name="Pouder E."/>
            <person name="Uroz S."/>
            <person name="Simon-Colin C."/>
            <person name="Alain K."/>
        </authorList>
    </citation>
    <scope>NUCLEOTIDE SEQUENCE</scope>
    <source>
        <strain evidence="1">HW T2.11</strain>
    </source>
</reference>
<dbReference type="SUPFAM" id="SSF102588">
    <property type="entry name" value="LmbE-like"/>
    <property type="match status" value="1"/>
</dbReference>
<protein>
    <submittedName>
        <fullName evidence="1">PIG-L family deacetylase</fullName>
    </submittedName>
</protein>
<gene>
    <name evidence="1" type="ORF">ASILVAE211_09630</name>
</gene>
<sequence>MKHLYLSPHLDDVPLSCAGLIASQLAAGEAVRVVTVFTGDGTGPLSCLAQRFHAVWERGEQPYVARREEDRLTCALMGIDVHHEGLLEAIYRRDASGDVLYPDRTAMFRSLDEAQDRIVDTIAIIVLNQARDFGAEVIYAPIGLGRHVDHQAVIAAAQRIAAREALELRLYEEWPYAAGRFPKERPGNLAETMAFFRWDAVPSVTPIDIGHRLAVARCYASQIEELFGSDEAMVNEVRAYTYGVGGRFPSERVWTVRA</sequence>
<organism evidence="1 2">
    <name type="scientific">Acidisoma silvae</name>
    <dbReference type="NCBI Taxonomy" id="2802396"/>
    <lineage>
        <taxon>Bacteria</taxon>
        <taxon>Pseudomonadati</taxon>
        <taxon>Pseudomonadota</taxon>
        <taxon>Alphaproteobacteria</taxon>
        <taxon>Acetobacterales</taxon>
        <taxon>Acidocellaceae</taxon>
        <taxon>Acidisoma</taxon>
    </lineage>
</organism>
<reference evidence="1" key="2">
    <citation type="submission" date="2021-01" db="EMBL/GenBank/DDBJ databases">
        <authorList>
            <person name="Mieszkin S."/>
            <person name="Pouder E."/>
            <person name="Alain K."/>
        </authorList>
    </citation>
    <scope>NUCLEOTIDE SEQUENCE</scope>
    <source>
        <strain evidence="1">HW T2.11</strain>
    </source>
</reference>
<proteinExistence type="predicted"/>
<evidence type="ECO:0000313" key="2">
    <source>
        <dbReference type="Proteomes" id="UP000708298"/>
    </source>
</evidence>
<dbReference type="AlphaFoldDB" id="A0A963YRK6"/>
<dbReference type="EMBL" id="JAESVB010000003">
    <property type="protein sequence ID" value="MCB8875439.1"/>
    <property type="molecule type" value="Genomic_DNA"/>
</dbReference>
<dbReference type="Pfam" id="PF02585">
    <property type="entry name" value="PIG-L"/>
    <property type="match status" value="1"/>
</dbReference>
<comment type="caution">
    <text evidence="1">The sequence shown here is derived from an EMBL/GenBank/DDBJ whole genome shotgun (WGS) entry which is preliminary data.</text>
</comment>
<evidence type="ECO:0000313" key="1">
    <source>
        <dbReference type="EMBL" id="MCB8875439.1"/>
    </source>
</evidence>
<name>A0A963YRK6_9PROT</name>
<dbReference type="InterPro" id="IPR003737">
    <property type="entry name" value="GlcNAc_PI_deacetylase-related"/>
</dbReference>
<accession>A0A963YRK6</accession>
<dbReference type="Gene3D" id="3.40.50.10320">
    <property type="entry name" value="LmbE-like"/>
    <property type="match status" value="1"/>
</dbReference>